<sequence>MDGDVLHRLLGLYRQPYQILCEGKFERTESTRMMMQSFLKDLQKKGDAAIVLAKGIGELLTQVIKDSGNNQSIDWTDLSKKLDKLAQQANIPDRTKSLVGDAGKSVFVDLRYGQQFDINTISETVIERYMQKVYTSEFEGRIPLIPDHHAKVDNLTFTERKDALRKDIFEQIHKTWAKKANVDEGVAKLRRNRRSQVKEIDMEENLAI</sequence>
<protein>
    <submittedName>
        <fullName evidence="1">Uncharacterized protein</fullName>
    </submittedName>
</protein>
<accession>A0ABZ2URQ6</accession>
<organism evidence="1 2">
    <name type="scientific">Okeanomitos corallinicola TIOX110</name>
    <dbReference type="NCBI Taxonomy" id="3133117"/>
    <lineage>
        <taxon>Bacteria</taxon>
        <taxon>Bacillati</taxon>
        <taxon>Cyanobacteriota</taxon>
        <taxon>Cyanophyceae</taxon>
        <taxon>Nostocales</taxon>
        <taxon>Aphanizomenonaceae</taxon>
        <taxon>Okeanomitos</taxon>
    </lineage>
</organism>
<evidence type="ECO:0000313" key="2">
    <source>
        <dbReference type="Proteomes" id="UP001483337"/>
    </source>
</evidence>
<name>A0ABZ2URQ6_9CYAN</name>
<dbReference type="EMBL" id="CP150886">
    <property type="protein sequence ID" value="WZB88068.1"/>
    <property type="molecule type" value="Genomic_DNA"/>
</dbReference>
<dbReference type="Proteomes" id="UP001483337">
    <property type="component" value="Chromosome"/>
</dbReference>
<gene>
    <name evidence="1" type="ORF">WJM97_22405</name>
</gene>
<reference evidence="1 2" key="1">
    <citation type="submission" date="2024-04" db="EMBL/GenBank/DDBJ databases">
        <title>Okeanomitos corallinicola gen. &amp; sp. nov. (Nostocales, Cyanobacteria), a new toxic marine heterocyst-forming cyanobacterium from a coral reef.</title>
        <authorList>
            <person name="Li H."/>
            <person name="Li R."/>
            <person name="Kang J."/>
            <person name="Hii K.S."/>
            <person name="Mohamed H.F."/>
            <person name="Xu X."/>
            <person name="Luo Z."/>
        </authorList>
    </citation>
    <scope>NUCLEOTIDE SEQUENCE [LARGE SCALE GENOMIC DNA]</scope>
    <source>
        <strain evidence="1 2">TIOX110</strain>
    </source>
</reference>
<proteinExistence type="predicted"/>
<dbReference type="RefSeq" id="WP_353930977.1">
    <property type="nucleotide sequence ID" value="NZ_CP150886.1"/>
</dbReference>
<evidence type="ECO:0000313" key="1">
    <source>
        <dbReference type="EMBL" id="WZB88068.1"/>
    </source>
</evidence>
<keyword evidence="2" id="KW-1185">Reference proteome</keyword>